<reference evidence="2 4" key="1">
    <citation type="journal article" date="2012" name="Nature">
        <title>Algal genomes reveal evolutionary mosaicism and the fate of nucleomorphs.</title>
        <authorList>
            <consortium name="DOE Joint Genome Institute"/>
            <person name="Curtis B.A."/>
            <person name="Tanifuji G."/>
            <person name="Burki F."/>
            <person name="Gruber A."/>
            <person name="Irimia M."/>
            <person name="Maruyama S."/>
            <person name="Arias M.C."/>
            <person name="Ball S.G."/>
            <person name="Gile G.H."/>
            <person name="Hirakawa Y."/>
            <person name="Hopkins J.F."/>
            <person name="Kuo A."/>
            <person name="Rensing S.A."/>
            <person name="Schmutz J."/>
            <person name="Symeonidi A."/>
            <person name="Elias M."/>
            <person name="Eveleigh R.J."/>
            <person name="Herman E.K."/>
            <person name="Klute M.J."/>
            <person name="Nakayama T."/>
            <person name="Obornik M."/>
            <person name="Reyes-Prieto A."/>
            <person name="Armbrust E.V."/>
            <person name="Aves S.J."/>
            <person name="Beiko R.G."/>
            <person name="Coutinho P."/>
            <person name="Dacks J.B."/>
            <person name="Durnford D.G."/>
            <person name="Fast N.M."/>
            <person name="Green B.R."/>
            <person name="Grisdale C.J."/>
            <person name="Hempel F."/>
            <person name="Henrissat B."/>
            <person name="Hoppner M.P."/>
            <person name="Ishida K."/>
            <person name="Kim E."/>
            <person name="Koreny L."/>
            <person name="Kroth P.G."/>
            <person name="Liu Y."/>
            <person name="Malik S.B."/>
            <person name="Maier U.G."/>
            <person name="McRose D."/>
            <person name="Mock T."/>
            <person name="Neilson J.A."/>
            <person name="Onodera N.T."/>
            <person name="Poole A.M."/>
            <person name="Pritham E.J."/>
            <person name="Richards T.A."/>
            <person name="Rocap G."/>
            <person name="Roy S.W."/>
            <person name="Sarai C."/>
            <person name="Schaack S."/>
            <person name="Shirato S."/>
            <person name="Slamovits C.H."/>
            <person name="Spencer D.F."/>
            <person name="Suzuki S."/>
            <person name="Worden A.Z."/>
            <person name="Zauner S."/>
            <person name="Barry K."/>
            <person name="Bell C."/>
            <person name="Bharti A.K."/>
            <person name="Crow J.A."/>
            <person name="Grimwood J."/>
            <person name="Kramer R."/>
            <person name="Lindquist E."/>
            <person name="Lucas S."/>
            <person name="Salamov A."/>
            <person name="McFadden G.I."/>
            <person name="Lane C.E."/>
            <person name="Keeling P.J."/>
            <person name="Gray M.W."/>
            <person name="Grigoriev I.V."/>
            <person name="Archibald J.M."/>
        </authorList>
    </citation>
    <scope>NUCLEOTIDE SEQUENCE</scope>
    <source>
        <strain evidence="2 4">CCMP2712</strain>
    </source>
</reference>
<dbReference type="AlphaFoldDB" id="L1IGQ4"/>
<dbReference type="GeneID" id="17291805"/>
<organism evidence="2">
    <name type="scientific">Guillardia theta (strain CCMP2712)</name>
    <name type="common">Cryptophyte</name>
    <dbReference type="NCBI Taxonomy" id="905079"/>
    <lineage>
        <taxon>Eukaryota</taxon>
        <taxon>Cryptophyceae</taxon>
        <taxon>Pyrenomonadales</taxon>
        <taxon>Geminigeraceae</taxon>
        <taxon>Guillardia</taxon>
    </lineage>
</organism>
<evidence type="ECO:0000313" key="2">
    <source>
        <dbReference type="EMBL" id="EKX35104.1"/>
    </source>
</evidence>
<evidence type="ECO:0000313" key="4">
    <source>
        <dbReference type="Proteomes" id="UP000011087"/>
    </source>
</evidence>
<accession>L1IGQ4</accession>
<name>L1IGQ4_GUITC</name>
<dbReference type="HOGENOM" id="CLU_1477759_0_0_1"/>
<dbReference type="RefSeq" id="XP_005822084.1">
    <property type="nucleotide sequence ID" value="XM_005822027.1"/>
</dbReference>
<evidence type="ECO:0000256" key="1">
    <source>
        <dbReference type="SAM" id="MobiDB-lite"/>
    </source>
</evidence>
<sequence>MDAAAQLYVQQHHLEQNLQHQRQQQQQAQRPAYRPCWLCRYYSASCPYMREIIEYVNDSALNIAEEEIVEQVYTIIASKWPQENVSREAIRTHFTQHSVSQNLIFARNVRDMNHLVNIVRAGVTTVEMHTGNMVVDDRMAKLYLSIVSQITAIFKNDGKRPALSDKAKAGGEKAAASNRPDEA</sequence>
<feature type="compositionally biased region" description="Basic and acidic residues" evidence="1">
    <location>
        <begin position="159"/>
        <end position="171"/>
    </location>
</feature>
<reference evidence="3" key="3">
    <citation type="submission" date="2015-06" db="UniProtKB">
        <authorList>
            <consortium name="EnsemblProtists"/>
        </authorList>
    </citation>
    <scope>IDENTIFICATION</scope>
</reference>
<dbReference type="KEGG" id="gtt:GUITHDRAFT_118757"/>
<dbReference type="Proteomes" id="UP000011087">
    <property type="component" value="Unassembled WGS sequence"/>
</dbReference>
<feature type="region of interest" description="Disordered" evidence="1">
    <location>
        <begin position="159"/>
        <end position="183"/>
    </location>
</feature>
<dbReference type="PaxDb" id="55529-EKX35104"/>
<keyword evidence="4" id="KW-1185">Reference proteome</keyword>
<dbReference type="EnsemblProtists" id="EKX35104">
    <property type="protein sequence ID" value="EKX35104"/>
    <property type="gene ID" value="GUITHDRAFT_118757"/>
</dbReference>
<proteinExistence type="predicted"/>
<evidence type="ECO:0000313" key="3">
    <source>
        <dbReference type="EnsemblProtists" id="EKX35104"/>
    </source>
</evidence>
<reference evidence="4" key="2">
    <citation type="submission" date="2012-11" db="EMBL/GenBank/DDBJ databases">
        <authorList>
            <person name="Kuo A."/>
            <person name="Curtis B.A."/>
            <person name="Tanifuji G."/>
            <person name="Burki F."/>
            <person name="Gruber A."/>
            <person name="Irimia M."/>
            <person name="Maruyama S."/>
            <person name="Arias M.C."/>
            <person name="Ball S.G."/>
            <person name="Gile G.H."/>
            <person name="Hirakawa Y."/>
            <person name="Hopkins J.F."/>
            <person name="Rensing S.A."/>
            <person name="Schmutz J."/>
            <person name="Symeonidi A."/>
            <person name="Elias M."/>
            <person name="Eveleigh R.J."/>
            <person name="Herman E.K."/>
            <person name="Klute M.J."/>
            <person name="Nakayama T."/>
            <person name="Obornik M."/>
            <person name="Reyes-Prieto A."/>
            <person name="Armbrust E.V."/>
            <person name="Aves S.J."/>
            <person name="Beiko R.G."/>
            <person name="Coutinho P."/>
            <person name="Dacks J.B."/>
            <person name="Durnford D.G."/>
            <person name="Fast N.M."/>
            <person name="Green B.R."/>
            <person name="Grisdale C."/>
            <person name="Hempe F."/>
            <person name="Henrissat B."/>
            <person name="Hoppner M.P."/>
            <person name="Ishida K.-I."/>
            <person name="Kim E."/>
            <person name="Koreny L."/>
            <person name="Kroth P.G."/>
            <person name="Liu Y."/>
            <person name="Malik S.-B."/>
            <person name="Maier U.G."/>
            <person name="McRose D."/>
            <person name="Mock T."/>
            <person name="Neilson J.A."/>
            <person name="Onodera N.T."/>
            <person name="Poole A.M."/>
            <person name="Pritham E.J."/>
            <person name="Richards T.A."/>
            <person name="Rocap G."/>
            <person name="Roy S.W."/>
            <person name="Sarai C."/>
            <person name="Schaack S."/>
            <person name="Shirato S."/>
            <person name="Slamovits C.H."/>
            <person name="Spencer D.F."/>
            <person name="Suzuki S."/>
            <person name="Worden A.Z."/>
            <person name="Zauner S."/>
            <person name="Barry K."/>
            <person name="Bell C."/>
            <person name="Bharti A.K."/>
            <person name="Crow J.A."/>
            <person name="Grimwood J."/>
            <person name="Kramer R."/>
            <person name="Lindquist E."/>
            <person name="Lucas S."/>
            <person name="Salamov A."/>
            <person name="McFadden G.I."/>
            <person name="Lane C.E."/>
            <person name="Keeling P.J."/>
            <person name="Gray M.W."/>
            <person name="Grigoriev I.V."/>
            <person name="Archibald J.M."/>
        </authorList>
    </citation>
    <scope>NUCLEOTIDE SEQUENCE</scope>
    <source>
        <strain evidence="4">CCMP2712</strain>
    </source>
</reference>
<gene>
    <name evidence="2" type="ORF">GUITHDRAFT_118757</name>
</gene>
<dbReference type="EMBL" id="JH993097">
    <property type="protein sequence ID" value="EKX35104.1"/>
    <property type="molecule type" value="Genomic_DNA"/>
</dbReference>
<protein>
    <submittedName>
        <fullName evidence="2 3">Uncharacterized protein</fullName>
    </submittedName>
</protein>